<feature type="compositionally biased region" description="Low complexity" evidence="3">
    <location>
        <begin position="227"/>
        <end position="241"/>
    </location>
</feature>
<evidence type="ECO:0000256" key="2">
    <source>
        <dbReference type="ARBA" id="ARBA00023242"/>
    </source>
</evidence>
<dbReference type="AlphaFoldDB" id="A0AA40LDE7"/>
<dbReference type="InterPro" id="IPR058682">
    <property type="entry name" value="IRF-2BP1/2-like_M"/>
</dbReference>
<dbReference type="PANTHER" id="PTHR10816">
    <property type="entry name" value="MYELIN TRANSCRIPTION FACTOR 1-RELATED"/>
    <property type="match status" value="1"/>
</dbReference>
<evidence type="ECO:0000259" key="5">
    <source>
        <dbReference type="Pfam" id="PF25457"/>
    </source>
</evidence>
<comment type="caution">
    <text evidence="6">The sequence shown here is derived from an EMBL/GenBank/DDBJ whole genome shotgun (WGS) entry which is preliminary data.</text>
</comment>
<feature type="region of interest" description="Disordered" evidence="3">
    <location>
        <begin position="42"/>
        <end position="241"/>
    </location>
</feature>
<feature type="compositionally biased region" description="Basic and acidic residues" evidence="3">
    <location>
        <begin position="75"/>
        <end position="91"/>
    </location>
</feature>
<feature type="domain" description="Interferon regulatory factor 2-binding protein 1/2-like zinc finger" evidence="4">
    <location>
        <begin position="255"/>
        <end position="306"/>
    </location>
</feature>
<name>A0AA40LDE7_CNENI</name>
<feature type="compositionally biased region" description="Gly residues" evidence="3">
    <location>
        <begin position="43"/>
        <end position="61"/>
    </location>
</feature>
<feature type="compositionally biased region" description="Basic residues" evidence="3">
    <location>
        <begin position="155"/>
        <end position="169"/>
    </location>
</feature>
<feature type="compositionally biased region" description="Pro residues" evidence="3">
    <location>
        <begin position="642"/>
        <end position="655"/>
    </location>
</feature>
<feature type="region of interest" description="Disordered" evidence="3">
    <location>
        <begin position="361"/>
        <end position="425"/>
    </location>
</feature>
<evidence type="ECO:0000313" key="6">
    <source>
        <dbReference type="EMBL" id="KAK1328022.1"/>
    </source>
</evidence>
<proteinExistence type="predicted"/>
<gene>
    <name evidence="6" type="ORF">QTO34_012444</name>
</gene>
<dbReference type="GO" id="GO:0005634">
    <property type="term" value="C:nucleus"/>
    <property type="evidence" value="ECO:0007669"/>
    <property type="project" value="UniProtKB-SubCell"/>
</dbReference>
<sequence>MSMISPKQAGRGGRPYCVIEAGGGWRHAARAERALPAALGLRAGAGRGGRGGARGQAGGRAGARARRGEGAAQAPERRRPERREQRSDRGPHRLPASSSARHASPLGLSLPPRPAPGPRPPASPHSAPAAAATCCARPRPRGPSSLRSGGPPSRPSRRRRARPPARARRGAVLPRLQPLAPRPPPLVPRGRCAGADPARALPPPPPLRPPPPLVGEPRGWGGRRARAGPAASGSAPSPAGGADMAAAVAVAAASRRQSCYLCDLPRMPWAMIWDFTEPVCRGCVNYEGADRVEFVIETARQLKRAHGCFPEGRSPPGAAAAAAAKPPPLSAKDLLLQPPQLGPEAAPRAPQALERYPLAAERPPRLGPDFGGSRSAAGLAPTPTPQPPPVNGILVPNGFSKLEEPPELNRQSPTPRRGHAVPPTLVPLMNGSAALGLGGRAAASLVAVSGPTAGLGSAPPAELGVHKRPASLRGHGARAARGGGRRRQGEGAARAPRPRRRPGPAAGSAELGAEAAGGKGRAPGEQQDWVTRPKTVRDTLLALHQHGHAGAFESKFKKEPPLSAGRLLGFEANGANGGQNGKEKEAFPEPEGEVGPPKINGEAQPWLSTSTEGLKIPLNATSSFVSPPPPTASPHSNRTTTPPKPPRTASPPWPP</sequence>
<reference evidence="6" key="1">
    <citation type="submission" date="2023-06" db="EMBL/GenBank/DDBJ databases">
        <title>Reference genome for the Northern bat (Eptesicus nilssonii), a most northern bat species.</title>
        <authorList>
            <person name="Laine V.N."/>
            <person name="Pulliainen A.T."/>
            <person name="Lilley T.M."/>
        </authorList>
    </citation>
    <scope>NUCLEOTIDE SEQUENCE</scope>
    <source>
        <strain evidence="6">BLF_Eptnil</strain>
        <tissue evidence="6">Kidney</tissue>
    </source>
</reference>
<feature type="compositionally biased region" description="Basic residues" evidence="3">
    <location>
        <begin position="466"/>
        <end position="486"/>
    </location>
</feature>
<feature type="compositionally biased region" description="Low complexity" evidence="3">
    <location>
        <begin position="170"/>
        <end position="179"/>
    </location>
</feature>
<keyword evidence="2" id="KW-0539">Nucleus</keyword>
<feature type="domain" description="IRF-2BP1/2-like middle" evidence="5">
    <location>
        <begin position="526"/>
        <end position="573"/>
    </location>
</feature>
<feature type="region of interest" description="Disordered" evidence="3">
    <location>
        <begin position="454"/>
        <end position="532"/>
    </location>
</feature>
<feature type="compositionally biased region" description="Pro residues" evidence="3">
    <location>
        <begin position="200"/>
        <end position="214"/>
    </location>
</feature>
<evidence type="ECO:0008006" key="8">
    <source>
        <dbReference type="Google" id="ProtNLM"/>
    </source>
</evidence>
<feature type="compositionally biased region" description="Low complexity" evidence="3">
    <location>
        <begin position="503"/>
        <end position="514"/>
    </location>
</feature>
<dbReference type="Pfam" id="PF11261">
    <property type="entry name" value="IRF-2BP1_2"/>
    <property type="match status" value="1"/>
</dbReference>
<evidence type="ECO:0000256" key="1">
    <source>
        <dbReference type="ARBA" id="ARBA00004123"/>
    </source>
</evidence>
<evidence type="ECO:0000259" key="4">
    <source>
        <dbReference type="Pfam" id="PF11261"/>
    </source>
</evidence>
<feature type="compositionally biased region" description="Pro residues" evidence="3">
    <location>
        <begin position="111"/>
        <end position="123"/>
    </location>
</feature>
<dbReference type="Pfam" id="PF25457">
    <property type="entry name" value="IRF-2BP1_2_M"/>
    <property type="match status" value="1"/>
</dbReference>
<dbReference type="GO" id="GO:0003714">
    <property type="term" value="F:transcription corepressor activity"/>
    <property type="evidence" value="ECO:0007669"/>
    <property type="project" value="TreeGrafter"/>
</dbReference>
<accession>A0AA40LDE7</accession>
<protein>
    <recommendedName>
        <fullName evidence="8">Interferon regulatory factor 2 binding protein 2</fullName>
    </recommendedName>
</protein>
<dbReference type="PANTHER" id="PTHR10816:SF18">
    <property type="entry name" value="INTERFERON REGULATORY FACTOR 2-BINDING PROTEIN 2"/>
    <property type="match status" value="1"/>
</dbReference>
<feature type="region of interest" description="Disordered" evidence="3">
    <location>
        <begin position="311"/>
        <end position="348"/>
    </location>
</feature>
<evidence type="ECO:0000313" key="7">
    <source>
        <dbReference type="Proteomes" id="UP001177744"/>
    </source>
</evidence>
<feature type="compositionally biased region" description="Low complexity" evidence="3">
    <location>
        <begin position="124"/>
        <end position="151"/>
    </location>
</feature>
<keyword evidence="7" id="KW-1185">Reference proteome</keyword>
<feature type="compositionally biased region" description="Low complexity" evidence="3">
    <location>
        <begin position="315"/>
        <end position="324"/>
    </location>
</feature>
<dbReference type="GO" id="GO:0006357">
    <property type="term" value="P:regulation of transcription by RNA polymerase II"/>
    <property type="evidence" value="ECO:0007669"/>
    <property type="project" value="TreeGrafter"/>
</dbReference>
<organism evidence="6 7">
    <name type="scientific">Cnephaeus nilssonii</name>
    <name type="common">Northern bat</name>
    <name type="synonym">Eptesicus nilssonii</name>
    <dbReference type="NCBI Taxonomy" id="3371016"/>
    <lineage>
        <taxon>Eukaryota</taxon>
        <taxon>Metazoa</taxon>
        <taxon>Chordata</taxon>
        <taxon>Craniata</taxon>
        <taxon>Vertebrata</taxon>
        <taxon>Euteleostomi</taxon>
        <taxon>Mammalia</taxon>
        <taxon>Eutheria</taxon>
        <taxon>Laurasiatheria</taxon>
        <taxon>Chiroptera</taxon>
        <taxon>Yangochiroptera</taxon>
        <taxon>Vespertilionidae</taxon>
        <taxon>Cnephaeus</taxon>
    </lineage>
</organism>
<dbReference type="Proteomes" id="UP001177744">
    <property type="component" value="Unassembled WGS sequence"/>
</dbReference>
<dbReference type="InterPro" id="IPR022750">
    <property type="entry name" value="IRF-2BP1_2-like_Znf"/>
</dbReference>
<dbReference type="EMBL" id="JAULJE010000024">
    <property type="protein sequence ID" value="KAK1328022.1"/>
    <property type="molecule type" value="Genomic_DNA"/>
</dbReference>
<evidence type="ECO:0000256" key="3">
    <source>
        <dbReference type="SAM" id="MobiDB-lite"/>
    </source>
</evidence>
<feature type="region of interest" description="Disordered" evidence="3">
    <location>
        <begin position="551"/>
        <end position="655"/>
    </location>
</feature>
<comment type="subcellular location">
    <subcellularLocation>
        <location evidence="1">Nucleus</location>
    </subcellularLocation>
</comment>